<dbReference type="OrthoDB" id="9872501at2759"/>
<keyword evidence="2" id="KW-1185">Reference proteome</keyword>
<evidence type="ECO:0000313" key="1">
    <source>
        <dbReference type="EMBL" id="GBP55654.1"/>
    </source>
</evidence>
<comment type="caution">
    <text evidence="1">The sequence shown here is derived from an EMBL/GenBank/DDBJ whole genome shotgun (WGS) entry which is preliminary data.</text>
</comment>
<dbReference type="AlphaFoldDB" id="A0A4C1WZZ8"/>
<reference evidence="1 2" key="1">
    <citation type="journal article" date="2019" name="Commun. Biol.">
        <title>The bagworm genome reveals a unique fibroin gene that provides high tensile strength.</title>
        <authorList>
            <person name="Kono N."/>
            <person name="Nakamura H."/>
            <person name="Ohtoshi R."/>
            <person name="Tomita M."/>
            <person name="Numata K."/>
            <person name="Arakawa K."/>
        </authorList>
    </citation>
    <scope>NUCLEOTIDE SEQUENCE [LARGE SCALE GENOMIC DNA]</scope>
</reference>
<dbReference type="EMBL" id="BGZK01000674">
    <property type="protein sequence ID" value="GBP55654.1"/>
    <property type="molecule type" value="Genomic_DNA"/>
</dbReference>
<accession>A0A4C1WZZ8</accession>
<evidence type="ECO:0000313" key="2">
    <source>
        <dbReference type="Proteomes" id="UP000299102"/>
    </source>
</evidence>
<gene>
    <name evidence="1" type="ORF">EVAR_97862_1</name>
</gene>
<name>A0A4C1WZZ8_EUMVA</name>
<sequence length="174" mass="19184">MRNQFRFRLELNTTHIAETPVYITVSPCSAGVDWAVYKGAAGCTDDKLRLLFEYNGEEAKTFSAVVSELDRYLLQLSSKKGGAAAISVRGEAIQQVRLRVRAKSKRKLTTNWEPRWAVINSSACTSSDPARFTATSIGVASVFAMLSRNLDLGNTELLAYKKYPPCELKPGSSL</sequence>
<proteinExistence type="predicted"/>
<organism evidence="1 2">
    <name type="scientific">Eumeta variegata</name>
    <name type="common">Bagworm moth</name>
    <name type="synonym">Eumeta japonica</name>
    <dbReference type="NCBI Taxonomy" id="151549"/>
    <lineage>
        <taxon>Eukaryota</taxon>
        <taxon>Metazoa</taxon>
        <taxon>Ecdysozoa</taxon>
        <taxon>Arthropoda</taxon>
        <taxon>Hexapoda</taxon>
        <taxon>Insecta</taxon>
        <taxon>Pterygota</taxon>
        <taxon>Neoptera</taxon>
        <taxon>Endopterygota</taxon>
        <taxon>Lepidoptera</taxon>
        <taxon>Glossata</taxon>
        <taxon>Ditrysia</taxon>
        <taxon>Tineoidea</taxon>
        <taxon>Psychidae</taxon>
        <taxon>Oiketicinae</taxon>
        <taxon>Eumeta</taxon>
    </lineage>
</organism>
<dbReference type="Proteomes" id="UP000299102">
    <property type="component" value="Unassembled WGS sequence"/>
</dbReference>
<protein>
    <submittedName>
        <fullName evidence="1">Uncharacterized protein</fullName>
    </submittedName>
</protein>